<keyword evidence="3" id="KW-1185">Reference proteome</keyword>
<feature type="transmembrane region" description="Helical" evidence="1">
    <location>
        <begin position="49"/>
        <end position="72"/>
    </location>
</feature>
<evidence type="ECO:0000313" key="3">
    <source>
        <dbReference type="Proteomes" id="UP001197247"/>
    </source>
</evidence>
<name>A0ABS5T943_9ACTN</name>
<keyword evidence="1" id="KW-0812">Transmembrane</keyword>
<keyword evidence="1" id="KW-1133">Transmembrane helix</keyword>
<dbReference type="EMBL" id="JAHBAY010000001">
    <property type="protein sequence ID" value="MBT0767348.1"/>
    <property type="molecule type" value="Genomic_DNA"/>
</dbReference>
<feature type="transmembrane region" description="Helical" evidence="1">
    <location>
        <begin position="78"/>
        <end position="99"/>
    </location>
</feature>
<evidence type="ECO:0000313" key="2">
    <source>
        <dbReference type="EMBL" id="MBT0767348.1"/>
    </source>
</evidence>
<gene>
    <name evidence="2" type="ORF">KIH74_00335</name>
</gene>
<organism evidence="2 3">
    <name type="scientific">Kineosporia corallincola</name>
    <dbReference type="NCBI Taxonomy" id="2835133"/>
    <lineage>
        <taxon>Bacteria</taxon>
        <taxon>Bacillati</taxon>
        <taxon>Actinomycetota</taxon>
        <taxon>Actinomycetes</taxon>
        <taxon>Kineosporiales</taxon>
        <taxon>Kineosporiaceae</taxon>
        <taxon>Kineosporia</taxon>
    </lineage>
</organism>
<comment type="caution">
    <text evidence="2">The sequence shown here is derived from an EMBL/GenBank/DDBJ whole genome shotgun (WGS) entry which is preliminary data.</text>
</comment>
<protein>
    <submittedName>
        <fullName evidence="2">Phage holin family protein</fullName>
    </submittedName>
</protein>
<dbReference type="Proteomes" id="UP001197247">
    <property type="component" value="Unassembled WGS sequence"/>
</dbReference>
<dbReference type="Pfam" id="PF07332">
    <property type="entry name" value="Phage_holin_3_6"/>
    <property type="match status" value="1"/>
</dbReference>
<sequence length="128" mass="13260">MAEERTIGQLVAQASEDLSALVRYEVALAKAEIKDDVKRGAVAGGMFGAAGYLGFLATITLVITVGYALVAIGLPEWLAFLIITVLLLAVAGLLGLIGVSQAKKIKPPERAIASTKQTLAAVKGSVRP</sequence>
<dbReference type="InterPro" id="IPR009937">
    <property type="entry name" value="Phage_holin_3_6"/>
</dbReference>
<dbReference type="RefSeq" id="WP_214153227.1">
    <property type="nucleotide sequence ID" value="NZ_JAHBAY010000001.1"/>
</dbReference>
<proteinExistence type="predicted"/>
<keyword evidence="1" id="KW-0472">Membrane</keyword>
<reference evidence="2 3" key="1">
    <citation type="submission" date="2021-05" db="EMBL/GenBank/DDBJ databases">
        <title>Kineosporia and Streptomyces sp. nov. two new marine actinobacteria isolated from Coral.</title>
        <authorList>
            <person name="Buangrab K."/>
            <person name="Sutthacheep M."/>
            <person name="Yeemin T."/>
            <person name="Harunari E."/>
            <person name="Igarashi Y."/>
            <person name="Kanchanasin P."/>
            <person name="Tanasupawat S."/>
            <person name="Phongsopitanun W."/>
        </authorList>
    </citation>
    <scope>NUCLEOTIDE SEQUENCE [LARGE SCALE GENOMIC DNA]</scope>
    <source>
        <strain evidence="2 3">J2-2</strain>
    </source>
</reference>
<accession>A0ABS5T943</accession>
<evidence type="ECO:0000256" key="1">
    <source>
        <dbReference type="SAM" id="Phobius"/>
    </source>
</evidence>